<reference evidence="2" key="1">
    <citation type="submission" date="2019-02" db="EMBL/GenBank/DDBJ databases">
        <authorList>
            <person name="Gruber-Vodicka R. H."/>
            <person name="Seah K. B. B."/>
        </authorList>
    </citation>
    <scope>NUCLEOTIDE SEQUENCE</scope>
    <source>
        <strain evidence="2">BECK_BZ106</strain>
        <strain evidence="1">BECK_BZ15</strain>
    </source>
</reference>
<protein>
    <submittedName>
        <fullName evidence="2">Uncharacterized protein</fullName>
    </submittedName>
</protein>
<dbReference type="EMBL" id="CAADEW010000111">
    <property type="protein sequence ID" value="VFJ61183.1"/>
    <property type="molecule type" value="Genomic_DNA"/>
</dbReference>
<accession>A0A450TG83</accession>
<sequence>MFEIEFTPASIEDLKLFKKHEQVEIIDLHGNPASLSTGNGGEEPKTVTAKRDRGLGIAYWKVPGIL</sequence>
<proteinExistence type="predicted"/>
<gene>
    <name evidence="1" type="ORF">BECKFW1821A_GA0114235_111122</name>
    <name evidence="2" type="ORF">BECKFW1821B_GA0114236_111322</name>
</gene>
<name>A0A450TG83_9GAMM</name>
<evidence type="ECO:0000313" key="1">
    <source>
        <dbReference type="EMBL" id="VFJ61183.1"/>
    </source>
</evidence>
<organism evidence="2">
    <name type="scientific">Candidatus Kentrum sp. FW</name>
    <dbReference type="NCBI Taxonomy" id="2126338"/>
    <lineage>
        <taxon>Bacteria</taxon>
        <taxon>Pseudomonadati</taxon>
        <taxon>Pseudomonadota</taxon>
        <taxon>Gammaproteobacteria</taxon>
        <taxon>Candidatus Kentrum</taxon>
    </lineage>
</organism>
<dbReference type="AlphaFoldDB" id="A0A450TG83"/>
<evidence type="ECO:0000313" key="2">
    <source>
        <dbReference type="EMBL" id="VFJ66171.1"/>
    </source>
</evidence>
<dbReference type="EMBL" id="CAADFD010000113">
    <property type="protein sequence ID" value="VFJ66171.1"/>
    <property type="molecule type" value="Genomic_DNA"/>
</dbReference>